<keyword evidence="12" id="KW-1185">Reference proteome</keyword>
<evidence type="ECO:0000256" key="9">
    <source>
        <dbReference type="ARBA" id="ARBA00023136"/>
    </source>
</evidence>
<evidence type="ECO:0000256" key="6">
    <source>
        <dbReference type="ARBA" id="ARBA00022691"/>
    </source>
</evidence>
<feature type="transmembrane region" description="Helical" evidence="10">
    <location>
        <begin position="49"/>
        <end position="70"/>
    </location>
</feature>
<keyword evidence="5 11" id="KW-0808">Transferase</keyword>
<dbReference type="GO" id="GO:0032259">
    <property type="term" value="P:methylation"/>
    <property type="evidence" value="ECO:0007669"/>
    <property type="project" value="UniProtKB-KW"/>
</dbReference>
<comment type="catalytic activity">
    <reaction evidence="10">
        <text>[protein]-C-terminal S-[(2E,6E)-farnesyl]-L-cysteine + S-adenosyl-L-methionine = [protein]-C-terminal S-[(2E,6E)-farnesyl]-L-cysteine methyl ester + S-adenosyl-L-homocysteine</text>
        <dbReference type="Rhea" id="RHEA:21672"/>
        <dbReference type="Rhea" id="RHEA-COMP:12125"/>
        <dbReference type="Rhea" id="RHEA-COMP:12126"/>
        <dbReference type="ChEBI" id="CHEBI:57856"/>
        <dbReference type="ChEBI" id="CHEBI:59789"/>
        <dbReference type="ChEBI" id="CHEBI:90510"/>
        <dbReference type="ChEBI" id="CHEBI:90511"/>
        <dbReference type="EC" id="2.1.1.100"/>
    </reaction>
</comment>
<keyword evidence="7 10" id="KW-0812">Transmembrane</keyword>
<evidence type="ECO:0000256" key="7">
    <source>
        <dbReference type="ARBA" id="ARBA00022692"/>
    </source>
</evidence>
<feature type="transmembrane region" description="Helical" evidence="10">
    <location>
        <begin position="221"/>
        <end position="244"/>
    </location>
</feature>
<dbReference type="InterPro" id="IPR007269">
    <property type="entry name" value="ICMT_MeTrfase"/>
</dbReference>
<keyword evidence="9 10" id="KW-0472">Membrane</keyword>
<evidence type="ECO:0000256" key="2">
    <source>
        <dbReference type="ARBA" id="ARBA00009140"/>
    </source>
</evidence>
<comment type="subcellular location">
    <subcellularLocation>
        <location evidence="10">Endoplasmic reticulum membrane</location>
        <topology evidence="10">Multi-pass membrane protein</topology>
    </subcellularLocation>
    <subcellularLocation>
        <location evidence="1">Membrane</location>
        <topology evidence="1">Multi-pass membrane protein</topology>
    </subcellularLocation>
</comment>
<protein>
    <recommendedName>
        <fullName evidence="3 10">Protein-S-isoprenylcysteine O-methyltransferase</fullName>
        <ecNumber evidence="3 10">2.1.1.100</ecNumber>
    </recommendedName>
</protein>
<evidence type="ECO:0000256" key="1">
    <source>
        <dbReference type="ARBA" id="ARBA00004141"/>
    </source>
</evidence>
<dbReference type="EMBL" id="JAVHJV010000001">
    <property type="protein sequence ID" value="KAK5945978.1"/>
    <property type="molecule type" value="Genomic_DNA"/>
</dbReference>
<reference evidence="11 12" key="1">
    <citation type="journal article" date="2023" name="Res Sq">
        <title>Genomic and morphological characterization of Knufia obscura isolated from the Mars 2020 spacecraft assembly facility.</title>
        <authorList>
            <person name="Chander A.M."/>
            <person name="Teixeira M.M."/>
            <person name="Singh N.K."/>
            <person name="Williams M.P."/>
            <person name="Parker C.W."/>
            <person name="Leo P."/>
            <person name="Stajich J.E."/>
            <person name="Torok T."/>
            <person name="Tighe S."/>
            <person name="Mason C.E."/>
            <person name="Venkateswaran K."/>
        </authorList>
    </citation>
    <scope>NUCLEOTIDE SEQUENCE [LARGE SCALE GENOMIC DNA]</scope>
    <source>
        <strain evidence="11 12">CCFEE 5817</strain>
    </source>
</reference>
<comment type="similarity">
    <text evidence="2 10">Belongs to the class VI-like SAM-binding methyltransferase superfamily. Isoprenylcysteine carboxyl methyltransferase family.</text>
</comment>
<name>A0ABR0S0J0_9EURO</name>
<evidence type="ECO:0000256" key="5">
    <source>
        <dbReference type="ARBA" id="ARBA00022679"/>
    </source>
</evidence>
<gene>
    <name evidence="11" type="primary">STE14</name>
    <name evidence="11" type="ORF">PMZ80_000117</name>
</gene>
<keyword evidence="6 10" id="KW-0949">S-adenosyl-L-methionine</keyword>
<dbReference type="Gene3D" id="1.20.120.1630">
    <property type="match status" value="1"/>
</dbReference>
<dbReference type="Proteomes" id="UP001334248">
    <property type="component" value="Unassembled WGS sequence"/>
</dbReference>
<dbReference type="EC" id="2.1.1.100" evidence="3 10"/>
<dbReference type="Pfam" id="PF04140">
    <property type="entry name" value="ICMT"/>
    <property type="match status" value="1"/>
</dbReference>
<accession>A0ABR0S0J0</accession>
<evidence type="ECO:0000313" key="12">
    <source>
        <dbReference type="Proteomes" id="UP001334248"/>
    </source>
</evidence>
<comment type="caution">
    <text evidence="11">The sequence shown here is derived from an EMBL/GenBank/DDBJ whole genome shotgun (WGS) entry which is preliminary data.</text>
</comment>
<keyword evidence="10" id="KW-0256">Endoplasmic reticulum</keyword>
<evidence type="ECO:0000256" key="4">
    <source>
        <dbReference type="ARBA" id="ARBA00022603"/>
    </source>
</evidence>
<evidence type="ECO:0000313" key="11">
    <source>
        <dbReference type="EMBL" id="KAK5945978.1"/>
    </source>
</evidence>
<dbReference type="GeneID" id="89993566"/>
<evidence type="ECO:0000256" key="10">
    <source>
        <dbReference type="RuleBase" id="RU362022"/>
    </source>
</evidence>
<feature type="transmembrane region" description="Helical" evidence="10">
    <location>
        <begin position="159"/>
        <end position="178"/>
    </location>
</feature>
<dbReference type="InterPro" id="IPR025770">
    <property type="entry name" value="PPMT_MeTrfase"/>
</dbReference>
<proteinExistence type="inferred from homology"/>
<feature type="transmembrane region" description="Helical" evidence="10">
    <location>
        <begin position="76"/>
        <end position="93"/>
    </location>
</feature>
<dbReference type="RefSeq" id="XP_064734068.1">
    <property type="nucleotide sequence ID" value="XM_064868571.1"/>
</dbReference>
<dbReference type="PROSITE" id="PS51564">
    <property type="entry name" value="SAM_ICMT"/>
    <property type="match status" value="1"/>
</dbReference>
<evidence type="ECO:0000256" key="3">
    <source>
        <dbReference type="ARBA" id="ARBA00012151"/>
    </source>
</evidence>
<organism evidence="11 12">
    <name type="scientific">Knufia obscura</name>
    <dbReference type="NCBI Taxonomy" id="1635080"/>
    <lineage>
        <taxon>Eukaryota</taxon>
        <taxon>Fungi</taxon>
        <taxon>Dikarya</taxon>
        <taxon>Ascomycota</taxon>
        <taxon>Pezizomycotina</taxon>
        <taxon>Eurotiomycetes</taxon>
        <taxon>Chaetothyriomycetidae</taxon>
        <taxon>Chaetothyriales</taxon>
        <taxon>Trichomeriaceae</taxon>
        <taxon>Knufia</taxon>
    </lineage>
</organism>
<keyword evidence="4 10" id="KW-0489">Methyltransferase</keyword>
<sequence>MDESSHAPQPNGRIFDVQTSHHQHVQPLFPQVRISPEYMPNGRKSLSSIAENAGSLGLALGVSLLIALQLAYAEHYLWRIPFFISVLAVFHFLEFDMTARYNPPDAKVSSFLLFNNGRAYNIAHTTAMLEVLLRHWLTSSGILTSTILPETVTATVQRLPFSISVVLGIVLIGLGQAFRSLAMKQAGTSFNHIVQSSKKEDHVLVTSGVYRVSRHPAYFGFFWWALGTQLVLGNPICSVAYAAVMWKFFSHRITHEEKHLVSFFEQDYHQYRKTTPVRIPFIA</sequence>
<keyword evidence="8 10" id="KW-1133">Transmembrane helix</keyword>
<dbReference type="PANTHER" id="PTHR12714:SF9">
    <property type="entry name" value="PROTEIN-S-ISOPRENYLCYSTEINE O-METHYLTRANSFERASE"/>
    <property type="match status" value="1"/>
</dbReference>
<dbReference type="GO" id="GO:0004671">
    <property type="term" value="F:protein C-terminal S-isoprenylcysteine carboxyl O-methyltransferase activity"/>
    <property type="evidence" value="ECO:0007669"/>
    <property type="project" value="UniProtKB-EC"/>
</dbReference>
<dbReference type="PANTHER" id="PTHR12714">
    <property type="entry name" value="PROTEIN-S ISOPRENYLCYSTEINE O-METHYLTRANSFERASE"/>
    <property type="match status" value="1"/>
</dbReference>
<evidence type="ECO:0000256" key="8">
    <source>
        <dbReference type="ARBA" id="ARBA00022989"/>
    </source>
</evidence>